<dbReference type="Proteomes" id="UP000612855">
    <property type="component" value="Unassembled WGS sequence"/>
</dbReference>
<evidence type="ECO:0008006" key="4">
    <source>
        <dbReference type="Google" id="ProtNLM"/>
    </source>
</evidence>
<evidence type="ECO:0000313" key="3">
    <source>
        <dbReference type="Proteomes" id="UP000612855"/>
    </source>
</evidence>
<keyword evidence="1" id="KW-0732">Signal</keyword>
<dbReference type="EMBL" id="BMFJ01000001">
    <property type="protein sequence ID" value="GGE26794.1"/>
    <property type="molecule type" value="Genomic_DNA"/>
</dbReference>
<gene>
    <name evidence="2" type="ORF">GCM10011360_13940</name>
</gene>
<dbReference type="AlphaFoldDB" id="A0A917A5R6"/>
<sequence>MIRAALPALLLAGPVAAAGLDLSEDQRAAFGKEVRAALLADPDPVARALEIDAPDLYAEEAQQDLDRIDDLAALFAPTPRGIGSDTPRLTIVFFETYPCAACGTAWAELEALVARHPDLRVEPRFAESSGAARLLLSLLDHQGAGAYHAARAEMLAAGDAEGLRALLETRGWVQDRMLRPAPQAEAGAFRRLEFTETPAYVFPRMMLQGAMPGVVLEKYVTD</sequence>
<organism evidence="2 3">
    <name type="scientific">Primorskyibacter flagellatus</name>
    <dbReference type="NCBI Taxonomy" id="1387277"/>
    <lineage>
        <taxon>Bacteria</taxon>
        <taxon>Pseudomonadati</taxon>
        <taxon>Pseudomonadota</taxon>
        <taxon>Alphaproteobacteria</taxon>
        <taxon>Rhodobacterales</taxon>
        <taxon>Roseobacteraceae</taxon>
        <taxon>Primorskyibacter</taxon>
    </lineage>
</organism>
<dbReference type="InterPro" id="IPR036249">
    <property type="entry name" value="Thioredoxin-like_sf"/>
</dbReference>
<feature type="chain" id="PRO_5037954644" description="Protein-disulfide isomerase" evidence="1">
    <location>
        <begin position="18"/>
        <end position="222"/>
    </location>
</feature>
<dbReference type="RefSeq" id="WP_188476937.1">
    <property type="nucleotide sequence ID" value="NZ_BMFJ01000001.1"/>
</dbReference>
<accession>A0A917A5R6</accession>
<dbReference type="Gene3D" id="3.40.30.10">
    <property type="entry name" value="Glutaredoxin"/>
    <property type="match status" value="1"/>
</dbReference>
<evidence type="ECO:0000313" key="2">
    <source>
        <dbReference type="EMBL" id="GGE26794.1"/>
    </source>
</evidence>
<proteinExistence type="predicted"/>
<reference evidence="3" key="1">
    <citation type="journal article" date="2019" name="Int. J. Syst. Evol. Microbiol.">
        <title>The Global Catalogue of Microorganisms (GCM) 10K type strain sequencing project: providing services to taxonomists for standard genome sequencing and annotation.</title>
        <authorList>
            <consortium name="The Broad Institute Genomics Platform"/>
            <consortium name="The Broad Institute Genome Sequencing Center for Infectious Disease"/>
            <person name="Wu L."/>
            <person name="Ma J."/>
        </authorList>
    </citation>
    <scope>NUCLEOTIDE SEQUENCE [LARGE SCALE GENOMIC DNA]</scope>
    <source>
        <strain evidence="3">CGMCC 1.12664</strain>
    </source>
</reference>
<evidence type="ECO:0000256" key="1">
    <source>
        <dbReference type="SAM" id="SignalP"/>
    </source>
</evidence>
<protein>
    <recommendedName>
        <fullName evidence="4">Protein-disulfide isomerase</fullName>
    </recommendedName>
</protein>
<keyword evidence="3" id="KW-1185">Reference proteome</keyword>
<dbReference type="SUPFAM" id="SSF52833">
    <property type="entry name" value="Thioredoxin-like"/>
    <property type="match status" value="1"/>
</dbReference>
<name>A0A917A5R6_9RHOB</name>
<feature type="signal peptide" evidence="1">
    <location>
        <begin position="1"/>
        <end position="17"/>
    </location>
</feature>
<comment type="caution">
    <text evidence="2">The sequence shown here is derived from an EMBL/GenBank/DDBJ whole genome shotgun (WGS) entry which is preliminary data.</text>
</comment>